<proteinExistence type="predicted"/>
<keyword evidence="2" id="KW-1185">Reference proteome</keyword>
<protein>
    <submittedName>
        <fullName evidence="1">Uncharacterized protein</fullName>
    </submittedName>
</protein>
<evidence type="ECO:0000313" key="2">
    <source>
        <dbReference type="Proteomes" id="UP000315349"/>
    </source>
</evidence>
<dbReference type="EMBL" id="CP036299">
    <property type="protein sequence ID" value="QDV30335.1"/>
    <property type="molecule type" value="Genomic_DNA"/>
</dbReference>
<name>A0A518GNX6_9PLAN</name>
<gene>
    <name evidence="1" type="ORF">Spb1_22640</name>
</gene>
<sequence>MTAINTCPDCGVAIGQLHENECDIERCSACGQQRITCDCTDHDPKNSAWTGVETDVEPVGDDLPEMLAITKEADWKMRDAVDEAVAETFEAIRRHPQDAQFDLLFATGIRNCFDGFEVARDLKQNARLWDGFIFGRFDDDPAITLRDIKHGDWNADTLLILAKDHAPEPTHPLDFVAPIYDSSELDDLWELAAGWCPAELEWVPAERTALMLGASEKHKLLRVWWD</sequence>
<evidence type="ECO:0000313" key="1">
    <source>
        <dbReference type="EMBL" id="QDV30335.1"/>
    </source>
</evidence>
<organism evidence="1 2">
    <name type="scientific">Planctopirus ephydatiae</name>
    <dbReference type="NCBI Taxonomy" id="2528019"/>
    <lineage>
        <taxon>Bacteria</taxon>
        <taxon>Pseudomonadati</taxon>
        <taxon>Planctomycetota</taxon>
        <taxon>Planctomycetia</taxon>
        <taxon>Planctomycetales</taxon>
        <taxon>Planctomycetaceae</taxon>
        <taxon>Planctopirus</taxon>
    </lineage>
</organism>
<dbReference type="OrthoDB" id="292725at2"/>
<dbReference type="Proteomes" id="UP000315349">
    <property type="component" value="Chromosome"/>
</dbReference>
<dbReference type="AlphaFoldDB" id="A0A518GNX6"/>
<reference evidence="1 2" key="1">
    <citation type="submission" date="2019-02" db="EMBL/GenBank/DDBJ databases">
        <title>Deep-cultivation of Planctomycetes and their phenomic and genomic characterization uncovers novel biology.</title>
        <authorList>
            <person name="Wiegand S."/>
            <person name="Jogler M."/>
            <person name="Boedeker C."/>
            <person name="Pinto D."/>
            <person name="Vollmers J."/>
            <person name="Rivas-Marin E."/>
            <person name="Kohn T."/>
            <person name="Peeters S.H."/>
            <person name="Heuer A."/>
            <person name="Rast P."/>
            <person name="Oberbeckmann S."/>
            <person name="Bunk B."/>
            <person name="Jeske O."/>
            <person name="Meyerdierks A."/>
            <person name="Storesund J.E."/>
            <person name="Kallscheuer N."/>
            <person name="Luecker S."/>
            <person name="Lage O.M."/>
            <person name="Pohl T."/>
            <person name="Merkel B.J."/>
            <person name="Hornburger P."/>
            <person name="Mueller R.-W."/>
            <person name="Bruemmer F."/>
            <person name="Labrenz M."/>
            <person name="Spormann A.M."/>
            <person name="Op den Camp H."/>
            <person name="Overmann J."/>
            <person name="Amann R."/>
            <person name="Jetten M.S.M."/>
            <person name="Mascher T."/>
            <person name="Medema M.H."/>
            <person name="Devos D.P."/>
            <person name="Kaster A.-K."/>
            <person name="Ovreas L."/>
            <person name="Rohde M."/>
            <person name="Galperin M.Y."/>
            <person name="Jogler C."/>
        </authorList>
    </citation>
    <scope>NUCLEOTIDE SEQUENCE [LARGE SCALE GENOMIC DNA]</scope>
    <source>
        <strain evidence="1 2">Spb1</strain>
    </source>
</reference>
<dbReference type="KEGG" id="peh:Spb1_22640"/>
<accession>A0A518GNX6</accession>
<dbReference type="RefSeq" id="WP_145299547.1">
    <property type="nucleotide sequence ID" value="NZ_CP036299.1"/>
</dbReference>